<dbReference type="GO" id="GO:0015658">
    <property type="term" value="F:branched-chain amino acid transmembrane transporter activity"/>
    <property type="evidence" value="ECO:0007669"/>
    <property type="project" value="InterPro"/>
</dbReference>
<dbReference type="PANTHER" id="PTHR30482:SF10">
    <property type="entry name" value="HIGH-AFFINITY BRANCHED-CHAIN AMINO ACID TRANSPORT PROTEIN BRAE"/>
    <property type="match status" value="1"/>
</dbReference>
<dbReference type="Proteomes" id="UP000199181">
    <property type="component" value="Unassembled WGS sequence"/>
</dbReference>
<name>A0A1I0L704_9BACT</name>
<dbReference type="EMBL" id="FOIJ01000021">
    <property type="protein sequence ID" value="SEU35730.1"/>
    <property type="molecule type" value="Genomic_DNA"/>
</dbReference>
<evidence type="ECO:0000313" key="7">
    <source>
        <dbReference type="EMBL" id="SEU35730.1"/>
    </source>
</evidence>
<sequence length="314" mass="33198">MTGYLVTLTTLVAIASLTGLALNLQWGAAGMANFGLAGFYALSAYACGLVSVATGSPLAGLGAALAVSFLASGLVALVSLRLEEDYLAIVTLGFAELTRLVILNEGWLTQGALGLAGIPRPLQGLLPGDFLEFGFLALTLLVLLAVFLVLERLGRSPFGRALRAVREDDVVAATLGKRVLWLRVRAFALGGAITGLAGALHAFYYTYIDPSQFSSSITAYAFMAVIAGGRNSNRGLLLGAFTLMVLLEGTRFLKDAVPFLDSTRLAALRLILIGGGLVALLIYRPQGFLPEYRLRLARKPDPGSPQWLPVDPKS</sequence>
<evidence type="ECO:0000256" key="2">
    <source>
        <dbReference type="ARBA" id="ARBA00022475"/>
    </source>
</evidence>
<feature type="transmembrane region" description="Helical" evidence="6">
    <location>
        <begin position="58"/>
        <end position="80"/>
    </location>
</feature>
<evidence type="ECO:0000256" key="4">
    <source>
        <dbReference type="ARBA" id="ARBA00022989"/>
    </source>
</evidence>
<accession>A0A1I0L704</accession>
<dbReference type="PANTHER" id="PTHR30482">
    <property type="entry name" value="HIGH-AFFINITY BRANCHED-CHAIN AMINO ACID TRANSPORT SYSTEM PERMEASE"/>
    <property type="match status" value="1"/>
</dbReference>
<protein>
    <submittedName>
        <fullName evidence="7">Amino acid/amide ABC transporter membrane protein 2, HAAT family</fullName>
    </submittedName>
</protein>
<keyword evidence="2" id="KW-1003">Cell membrane</keyword>
<dbReference type="InterPro" id="IPR001851">
    <property type="entry name" value="ABC_transp_permease"/>
</dbReference>
<evidence type="ECO:0000313" key="8">
    <source>
        <dbReference type="Proteomes" id="UP000199181"/>
    </source>
</evidence>
<evidence type="ECO:0000256" key="3">
    <source>
        <dbReference type="ARBA" id="ARBA00022692"/>
    </source>
</evidence>
<dbReference type="GO" id="GO:0005886">
    <property type="term" value="C:plasma membrane"/>
    <property type="evidence" value="ECO:0007669"/>
    <property type="project" value="UniProtKB-SubCell"/>
</dbReference>
<evidence type="ECO:0000256" key="5">
    <source>
        <dbReference type="ARBA" id="ARBA00023136"/>
    </source>
</evidence>
<proteinExistence type="predicted"/>
<evidence type="ECO:0000256" key="6">
    <source>
        <dbReference type="SAM" id="Phobius"/>
    </source>
</evidence>
<evidence type="ECO:0000256" key="1">
    <source>
        <dbReference type="ARBA" id="ARBA00004651"/>
    </source>
</evidence>
<dbReference type="AlphaFoldDB" id="A0A1I0L704"/>
<comment type="subcellular location">
    <subcellularLocation>
        <location evidence="1">Cell membrane</location>
        <topology evidence="1">Multi-pass membrane protein</topology>
    </subcellularLocation>
</comment>
<feature type="transmembrane region" description="Helical" evidence="6">
    <location>
        <begin position="31"/>
        <end position="51"/>
    </location>
</feature>
<dbReference type="InterPro" id="IPR043428">
    <property type="entry name" value="LivM-like"/>
</dbReference>
<gene>
    <name evidence="7" type="ORF">SAMN05443639_12118</name>
</gene>
<feature type="transmembrane region" description="Helical" evidence="6">
    <location>
        <begin position="236"/>
        <end position="253"/>
    </location>
</feature>
<feature type="transmembrane region" description="Helical" evidence="6">
    <location>
        <begin position="265"/>
        <end position="283"/>
    </location>
</feature>
<dbReference type="RefSeq" id="WP_093525412.1">
    <property type="nucleotide sequence ID" value="NZ_FOIJ01000021.1"/>
</dbReference>
<keyword evidence="4 6" id="KW-1133">Transmembrane helix</keyword>
<keyword evidence="8" id="KW-1185">Reference proteome</keyword>
<dbReference type="Pfam" id="PF02653">
    <property type="entry name" value="BPD_transp_2"/>
    <property type="match status" value="1"/>
</dbReference>
<keyword evidence="5 6" id="KW-0472">Membrane</keyword>
<feature type="transmembrane region" description="Helical" evidence="6">
    <location>
        <begin position="213"/>
        <end position="229"/>
    </location>
</feature>
<organism evidence="7 8">
    <name type="scientific">Stigmatella erecta</name>
    <dbReference type="NCBI Taxonomy" id="83460"/>
    <lineage>
        <taxon>Bacteria</taxon>
        <taxon>Pseudomonadati</taxon>
        <taxon>Myxococcota</taxon>
        <taxon>Myxococcia</taxon>
        <taxon>Myxococcales</taxon>
        <taxon>Cystobacterineae</taxon>
        <taxon>Archangiaceae</taxon>
        <taxon>Stigmatella</taxon>
    </lineage>
</organism>
<dbReference type="CDD" id="cd06581">
    <property type="entry name" value="TM_PBP1_LivM_like"/>
    <property type="match status" value="1"/>
</dbReference>
<feature type="transmembrane region" description="Helical" evidence="6">
    <location>
        <begin position="186"/>
        <end position="207"/>
    </location>
</feature>
<keyword evidence="3 6" id="KW-0812">Transmembrane</keyword>
<feature type="transmembrane region" description="Helical" evidence="6">
    <location>
        <begin position="130"/>
        <end position="150"/>
    </location>
</feature>
<reference evidence="8" key="1">
    <citation type="submission" date="2016-10" db="EMBL/GenBank/DDBJ databases">
        <authorList>
            <person name="Varghese N."/>
            <person name="Submissions S."/>
        </authorList>
    </citation>
    <scope>NUCLEOTIDE SEQUENCE [LARGE SCALE GENOMIC DNA]</scope>
    <source>
        <strain evidence="8">DSM 16858</strain>
    </source>
</reference>